<evidence type="ECO:0000256" key="6">
    <source>
        <dbReference type="SAM" id="Phobius"/>
    </source>
</evidence>
<proteinExistence type="predicted"/>
<keyword evidence="8" id="KW-1185">Reference proteome</keyword>
<comment type="caution">
    <text evidence="7">The sequence shown here is derived from an EMBL/GenBank/DDBJ whole genome shotgun (WGS) entry which is preliminary data.</text>
</comment>
<dbReference type="AlphaFoldDB" id="A0AAW9Q5E0"/>
<evidence type="ECO:0000313" key="8">
    <source>
        <dbReference type="Proteomes" id="UP001336250"/>
    </source>
</evidence>
<dbReference type="Pfam" id="PF02653">
    <property type="entry name" value="BPD_transp_2"/>
    <property type="match status" value="1"/>
</dbReference>
<reference evidence="7 8" key="1">
    <citation type="submission" date="2024-02" db="EMBL/GenBank/DDBJ databases">
        <title>Genome sequence of Aquincola sp. MAHUQ-54.</title>
        <authorList>
            <person name="Huq M.A."/>
        </authorList>
    </citation>
    <scope>NUCLEOTIDE SEQUENCE [LARGE SCALE GENOMIC DNA]</scope>
    <source>
        <strain evidence="7 8">MAHUQ-54</strain>
    </source>
</reference>
<keyword evidence="5 6" id="KW-0472">Membrane</keyword>
<dbReference type="InterPro" id="IPR001851">
    <property type="entry name" value="ABC_transp_permease"/>
</dbReference>
<dbReference type="EMBL" id="JAZIBG010000025">
    <property type="protein sequence ID" value="MEF7614499.1"/>
    <property type="molecule type" value="Genomic_DNA"/>
</dbReference>
<dbReference type="Proteomes" id="UP001336250">
    <property type="component" value="Unassembled WGS sequence"/>
</dbReference>
<accession>A0AAW9Q5E0</accession>
<sequence>MKALFRPSLLVTAAVLALLPLVLGNNYLMDVAIRVALAAVAAIGLNLLMGFAGQISIGHAAFIALGAYGSGIAASRFEWPALMSMAVAAAGAGFVAWLIGKPILRLKGHSLTMATLGLGVIVNIVLINEVGWTGGPDGMPVPPLQIGSFVLMKVGHWYAVAAVVLWLAILCSLNLYDSPAGRALRGLNGSEVAARVMGVDVPAFKVRVFVLSAVFAAVSGSLTAHYLAFVSPSLASFTHSVELATMVVLGGMASTFGAVLGAALLTLLPQLLGGLQGYEMVLFGLILMLTMMFLPKGLVPSIAQKLRRRG</sequence>
<keyword evidence="2" id="KW-1003">Cell membrane</keyword>
<comment type="subcellular location">
    <subcellularLocation>
        <location evidence="1">Cell membrane</location>
        <topology evidence="1">Multi-pass membrane protein</topology>
    </subcellularLocation>
</comment>
<feature type="transmembrane region" description="Helical" evidence="6">
    <location>
        <begin position="280"/>
        <end position="299"/>
    </location>
</feature>
<name>A0AAW9Q5E0_9BURK</name>
<evidence type="ECO:0000256" key="5">
    <source>
        <dbReference type="ARBA" id="ARBA00023136"/>
    </source>
</evidence>
<dbReference type="GO" id="GO:0005886">
    <property type="term" value="C:plasma membrane"/>
    <property type="evidence" value="ECO:0007669"/>
    <property type="project" value="UniProtKB-SubCell"/>
</dbReference>
<dbReference type="InterPro" id="IPR043428">
    <property type="entry name" value="LivM-like"/>
</dbReference>
<feature type="transmembrane region" description="Helical" evidence="6">
    <location>
        <begin position="81"/>
        <end position="99"/>
    </location>
</feature>
<feature type="transmembrane region" description="Helical" evidence="6">
    <location>
        <begin position="208"/>
        <end position="231"/>
    </location>
</feature>
<dbReference type="PANTHER" id="PTHR30482:SF18">
    <property type="entry name" value="BRANCHED AMINO ACID TRANSPORT SYSTEM PERMEASE"/>
    <property type="match status" value="1"/>
</dbReference>
<keyword evidence="3 6" id="KW-0812">Transmembrane</keyword>
<dbReference type="GO" id="GO:0015658">
    <property type="term" value="F:branched-chain amino acid transmembrane transporter activity"/>
    <property type="evidence" value="ECO:0007669"/>
    <property type="project" value="InterPro"/>
</dbReference>
<feature type="transmembrane region" description="Helical" evidence="6">
    <location>
        <begin position="34"/>
        <end position="52"/>
    </location>
</feature>
<evidence type="ECO:0000256" key="1">
    <source>
        <dbReference type="ARBA" id="ARBA00004651"/>
    </source>
</evidence>
<dbReference type="PANTHER" id="PTHR30482">
    <property type="entry name" value="HIGH-AFFINITY BRANCHED-CHAIN AMINO ACID TRANSPORT SYSTEM PERMEASE"/>
    <property type="match status" value="1"/>
</dbReference>
<gene>
    <name evidence="7" type="ORF">V4F39_11320</name>
</gene>
<evidence type="ECO:0000256" key="3">
    <source>
        <dbReference type="ARBA" id="ARBA00022692"/>
    </source>
</evidence>
<evidence type="ECO:0000256" key="2">
    <source>
        <dbReference type="ARBA" id="ARBA00022475"/>
    </source>
</evidence>
<dbReference type="CDD" id="cd06581">
    <property type="entry name" value="TM_PBP1_LivM_like"/>
    <property type="match status" value="1"/>
</dbReference>
<evidence type="ECO:0000256" key="4">
    <source>
        <dbReference type="ARBA" id="ARBA00022989"/>
    </source>
</evidence>
<keyword evidence="4 6" id="KW-1133">Transmembrane helix</keyword>
<feature type="transmembrane region" description="Helical" evidence="6">
    <location>
        <begin position="243"/>
        <end position="268"/>
    </location>
</feature>
<dbReference type="RefSeq" id="WP_332289489.1">
    <property type="nucleotide sequence ID" value="NZ_JAZIBG010000025.1"/>
</dbReference>
<evidence type="ECO:0000313" key="7">
    <source>
        <dbReference type="EMBL" id="MEF7614499.1"/>
    </source>
</evidence>
<feature type="transmembrane region" description="Helical" evidence="6">
    <location>
        <begin position="155"/>
        <end position="176"/>
    </location>
</feature>
<feature type="transmembrane region" description="Helical" evidence="6">
    <location>
        <begin position="111"/>
        <end position="135"/>
    </location>
</feature>
<protein>
    <submittedName>
        <fullName evidence="7">Branched-chain amino acid ABC transporter permease</fullName>
    </submittedName>
</protein>
<organism evidence="7 8">
    <name type="scientific">Aquincola agrisoli</name>
    <dbReference type="NCBI Taxonomy" id="3119538"/>
    <lineage>
        <taxon>Bacteria</taxon>
        <taxon>Pseudomonadati</taxon>
        <taxon>Pseudomonadota</taxon>
        <taxon>Betaproteobacteria</taxon>
        <taxon>Burkholderiales</taxon>
        <taxon>Sphaerotilaceae</taxon>
        <taxon>Aquincola</taxon>
    </lineage>
</organism>